<feature type="transmembrane region" description="Helical" evidence="7">
    <location>
        <begin position="36"/>
        <end position="55"/>
    </location>
</feature>
<evidence type="ECO:0000256" key="2">
    <source>
        <dbReference type="ARBA" id="ARBA00022448"/>
    </source>
</evidence>
<protein>
    <submittedName>
        <fullName evidence="8">AEC family transporter</fullName>
    </submittedName>
</protein>
<evidence type="ECO:0000256" key="6">
    <source>
        <dbReference type="ARBA" id="ARBA00023136"/>
    </source>
</evidence>
<evidence type="ECO:0000313" key="8">
    <source>
        <dbReference type="EMBL" id="XCB35547.1"/>
    </source>
</evidence>
<feature type="transmembrane region" description="Helical" evidence="7">
    <location>
        <begin position="98"/>
        <end position="117"/>
    </location>
</feature>
<keyword evidence="3" id="KW-1003">Cell membrane</keyword>
<proteinExistence type="predicted"/>
<evidence type="ECO:0000256" key="3">
    <source>
        <dbReference type="ARBA" id="ARBA00022475"/>
    </source>
</evidence>
<feature type="transmembrane region" description="Helical" evidence="7">
    <location>
        <begin position="309"/>
        <end position="327"/>
    </location>
</feature>
<sequence>MLDTILSALLPMVVTFLLGFVSAWRHDFGSKDASTLNRMVLQYAVPLALFAGTVMTSRKALSQDVPLVITLCVSIIGFYCVVFLFSRLVLHMQVSSSALAALTASAPAVPFVGPAVLGDLFGGLSAIPIAIASLVINLTVVPITILLLALDSTGRDSENKSSVLQAGRDSASAPKSYVSVFTGKLVETVKEPIVWAPVLAFVIVLSGLRIPQLIVHSLALLGHASGGVALFACGIVLASGKIKVNRYVLFFVFLKNIIQPALVLGGLRWMGYGNPVVSEAVLTTAIPAMPIVLMLALQYRVAQEEAASSVFLSVMGSIVTMGVFIALTH</sequence>
<evidence type="ECO:0000256" key="4">
    <source>
        <dbReference type="ARBA" id="ARBA00022692"/>
    </source>
</evidence>
<dbReference type="AlphaFoldDB" id="A0AAU7ZXD3"/>
<feature type="transmembrane region" description="Helical" evidence="7">
    <location>
        <begin position="193"/>
        <end position="214"/>
    </location>
</feature>
<dbReference type="InterPro" id="IPR004776">
    <property type="entry name" value="Mem_transp_PIN-like"/>
</dbReference>
<evidence type="ECO:0000256" key="5">
    <source>
        <dbReference type="ARBA" id="ARBA00022989"/>
    </source>
</evidence>
<dbReference type="GO" id="GO:0055085">
    <property type="term" value="P:transmembrane transport"/>
    <property type="evidence" value="ECO:0007669"/>
    <property type="project" value="InterPro"/>
</dbReference>
<feature type="transmembrane region" description="Helical" evidence="7">
    <location>
        <begin position="129"/>
        <end position="150"/>
    </location>
</feature>
<accession>A0AAU7ZXD3</accession>
<reference evidence="8" key="1">
    <citation type="submission" date="2023-08" db="EMBL/GenBank/DDBJ databases">
        <authorList>
            <person name="Messyasz A."/>
            <person name="Mannisto M.K."/>
            <person name="Kerkhof L.J."/>
            <person name="Haggblom M."/>
        </authorList>
    </citation>
    <scope>NUCLEOTIDE SEQUENCE</scope>
    <source>
        <strain evidence="8">X5P6</strain>
    </source>
</reference>
<feature type="transmembrane region" description="Helical" evidence="7">
    <location>
        <begin position="67"/>
        <end position="86"/>
    </location>
</feature>
<comment type="subcellular location">
    <subcellularLocation>
        <location evidence="1">Membrane</location>
        <topology evidence="1">Multi-pass membrane protein</topology>
    </subcellularLocation>
</comment>
<gene>
    <name evidence="8" type="ORF">RBB77_12710</name>
</gene>
<dbReference type="EMBL" id="CP132942">
    <property type="protein sequence ID" value="XCB35547.1"/>
    <property type="molecule type" value="Genomic_DNA"/>
</dbReference>
<evidence type="ECO:0000256" key="7">
    <source>
        <dbReference type="SAM" id="Phobius"/>
    </source>
</evidence>
<dbReference type="RefSeq" id="WP_353067621.1">
    <property type="nucleotide sequence ID" value="NZ_CP132942.1"/>
</dbReference>
<feature type="transmembrane region" description="Helical" evidence="7">
    <location>
        <begin position="276"/>
        <end position="297"/>
    </location>
</feature>
<dbReference type="GO" id="GO:0016020">
    <property type="term" value="C:membrane"/>
    <property type="evidence" value="ECO:0007669"/>
    <property type="project" value="UniProtKB-SubCell"/>
</dbReference>
<organism evidence="8">
    <name type="scientific">Tunturiibacter psychrotolerans</name>
    <dbReference type="NCBI Taxonomy" id="3069686"/>
    <lineage>
        <taxon>Bacteria</taxon>
        <taxon>Pseudomonadati</taxon>
        <taxon>Acidobacteriota</taxon>
        <taxon>Terriglobia</taxon>
        <taxon>Terriglobales</taxon>
        <taxon>Acidobacteriaceae</taxon>
        <taxon>Tunturiibacter</taxon>
    </lineage>
</organism>
<feature type="transmembrane region" description="Helical" evidence="7">
    <location>
        <begin position="220"/>
        <end position="240"/>
    </location>
</feature>
<feature type="transmembrane region" description="Helical" evidence="7">
    <location>
        <begin position="6"/>
        <end position="24"/>
    </location>
</feature>
<keyword evidence="6 7" id="KW-0472">Membrane</keyword>
<evidence type="ECO:0000256" key="1">
    <source>
        <dbReference type="ARBA" id="ARBA00004141"/>
    </source>
</evidence>
<reference evidence="8" key="2">
    <citation type="journal article" date="2024" name="Environ. Microbiol.">
        <title>Genome analysis and description of Tunturibacter gen. nov. expands the diversity of Terriglobia in tundra soils.</title>
        <authorList>
            <person name="Messyasz A."/>
            <person name="Mannisto M.K."/>
            <person name="Kerkhof L.J."/>
            <person name="Haggblom M.M."/>
        </authorList>
    </citation>
    <scope>NUCLEOTIDE SEQUENCE</scope>
    <source>
        <strain evidence="8">X5P6</strain>
    </source>
</reference>
<keyword evidence="2" id="KW-0813">Transport</keyword>
<dbReference type="Pfam" id="PF03547">
    <property type="entry name" value="Mem_trans"/>
    <property type="match status" value="1"/>
</dbReference>
<name>A0AAU7ZXD3_9BACT</name>
<feature type="transmembrane region" description="Helical" evidence="7">
    <location>
        <begin position="247"/>
        <end position="270"/>
    </location>
</feature>
<keyword evidence="5 7" id="KW-1133">Transmembrane helix</keyword>
<keyword evidence="4 7" id="KW-0812">Transmembrane</keyword>
<dbReference type="PANTHER" id="PTHR36838">
    <property type="entry name" value="AUXIN EFFLUX CARRIER FAMILY PROTEIN"/>
    <property type="match status" value="1"/>
</dbReference>
<dbReference type="KEGG" id="tpsc:RBB77_12710"/>
<dbReference type="PANTHER" id="PTHR36838:SF1">
    <property type="entry name" value="SLR1864 PROTEIN"/>
    <property type="match status" value="1"/>
</dbReference>